<dbReference type="InterPro" id="IPR037257">
    <property type="entry name" value="T2SS_E_N_sf"/>
</dbReference>
<dbReference type="Gene3D" id="3.30.300.160">
    <property type="entry name" value="Type II secretion system, protein E, N-terminal domain"/>
    <property type="match status" value="1"/>
</dbReference>
<comment type="similarity">
    <text evidence="1">Belongs to the GSP E family.</text>
</comment>
<dbReference type="GO" id="GO:0005886">
    <property type="term" value="C:plasma membrane"/>
    <property type="evidence" value="ECO:0007669"/>
    <property type="project" value="TreeGrafter"/>
</dbReference>
<dbReference type="Gene3D" id="3.30.450.90">
    <property type="match status" value="1"/>
</dbReference>
<comment type="caution">
    <text evidence="5">The sequence shown here is derived from an EMBL/GenBank/DDBJ whole genome shotgun (WGS) entry which is preliminary data.</text>
</comment>
<dbReference type="Gene3D" id="3.40.50.300">
    <property type="entry name" value="P-loop containing nucleotide triphosphate hydrolases"/>
    <property type="match status" value="1"/>
</dbReference>
<dbReference type="EMBL" id="BGOW01000036">
    <property type="protein sequence ID" value="GCB02247.1"/>
    <property type="molecule type" value="Genomic_DNA"/>
</dbReference>
<gene>
    <name evidence="5" type="ORF">SFMTTN_3069</name>
</gene>
<keyword evidence="2" id="KW-0547">Nucleotide-binding</keyword>
<dbReference type="PROSITE" id="PS00662">
    <property type="entry name" value="T2SP_E"/>
    <property type="match status" value="1"/>
</dbReference>
<dbReference type="InterPro" id="IPR001482">
    <property type="entry name" value="T2SS/T4SS_dom"/>
</dbReference>
<evidence type="ECO:0000256" key="2">
    <source>
        <dbReference type="ARBA" id="ARBA00022741"/>
    </source>
</evidence>
<evidence type="ECO:0000313" key="6">
    <source>
        <dbReference type="Proteomes" id="UP000286806"/>
    </source>
</evidence>
<dbReference type="AlphaFoldDB" id="A0A401K030"/>
<evidence type="ECO:0000256" key="1">
    <source>
        <dbReference type="ARBA" id="ARBA00006611"/>
    </source>
</evidence>
<dbReference type="Pfam" id="PF05157">
    <property type="entry name" value="MshEN"/>
    <property type="match status" value="1"/>
</dbReference>
<dbReference type="PANTHER" id="PTHR30258">
    <property type="entry name" value="TYPE II SECRETION SYSTEM PROTEIN GSPE-RELATED"/>
    <property type="match status" value="1"/>
</dbReference>
<dbReference type="GO" id="GO:0005524">
    <property type="term" value="F:ATP binding"/>
    <property type="evidence" value="ECO:0007669"/>
    <property type="project" value="UniProtKB-KW"/>
</dbReference>
<dbReference type="Proteomes" id="UP000286806">
    <property type="component" value="Unassembled WGS sequence"/>
</dbReference>
<name>A0A401K030_9PROT</name>
<dbReference type="GO" id="GO:0016887">
    <property type="term" value="F:ATP hydrolysis activity"/>
    <property type="evidence" value="ECO:0007669"/>
    <property type="project" value="TreeGrafter"/>
</dbReference>
<feature type="domain" description="Bacterial type II secretion system protein E" evidence="4">
    <location>
        <begin position="404"/>
        <end position="418"/>
    </location>
</feature>
<evidence type="ECO:0000256" key="3">
    <source>
        <dbReference type="ARBA" id="ARBA00022840"/>
    </source>
</evidence>
<organism evidence="5 6">
    <name type="scientific">Sulfuriferula multivorans</name>
    <dbReference type="NCBI Taxonomy" id="1559896"/>
    <lineage>
        <taxon>Bacteria</taxon>
        <taxon>Pseudomonadati</taxon>
        <taxon>Pseudomonadota</taxon>
        <taxon>Betaproteobacteria</taxon>
        <taxon>Nitrosomonadales</taxon>
        <taxon>Sulfuricellaceae</taxon>
        <taxon>Sulfuriferula</taxon>
    </lineage>
</organism>
<sequence>MKAKQENQPICSTDDLGLALETQRTAPYLKLGRRLLEAEVITPEQLASALDFQRQFPQKKLGTILAEMGIASQDSIHLAIAHSLGAPVVNLEDFDIEPEALACVSAELARTYQVIPLMLHQEHLVVAMENLLDLEAIHTLQFVSQRNIEPVFAHKVDIKQAISQHYDFQEQERELEQLQLSDFYHEDDKEVWRKAERLANETPIVKLVSSILLDAIHHRASDIHIRPGSEQVELLYRVDGVLMHKRELQKGLLPAIVSRIKILSQLNIAEHRLPQDGRARMLDGGNIIDLRISIIPCQHGESVVIRILNKGEGLRALDDIGFSAHDKVRFTDLINRSYGILLVTGPTGSGKTTTLYAALREVARSNLNIVTVEDPVEYEFERMRQIQILPAIHFGFPQALRHILRHDPDVIMIGEIRDQETCKIAVESALTGHLVLSTLHTNDAPGAITRLMEMGVEPYLLKSSVIGVLAQRLVRRNCPHCIEEETIDLHVREQLGVAADEKFYRGRGCEHCNHTGYHGRLAVYELLVMDEALREQCVPGIASTELRKTALQSGMASLRANAIDQARQRVTSLAEIYRAVQ</sequence>
<dbReference type="InterPro" id="IPR007831">
    <property type="entry name" value="T2SS_GspE_N"/>
</dbReference>
<dbReference type="PANTHER" id="PTHR30258:SF1">
    <property type="entry name" value="PROTEIN TRANSPORT PROTEIN HOFB HOMOLOG"/>
    <property type="match status" value="1"/>
</dbReference>
<evidence type="ECO:0000259" key="4">
    <source>
        <dbReference type="PROSITE" id="PS00662"/>
    </source>
</evidence>
<evidence type="ECO:0000313" key="5">
    <source>
        <dbReference type="EMBL" id="GCB02247.1"/>
    </source>
</evidence>
<protein>
    <submittedName>
        <fullName evidence="5">Type IV fimbrial assembly</fullName>
    </submittedName>
</protein>
<dbReference type="RefSeq" id="WP_189836427.1">
    <property type="nucleotide sequence ID" value="NZ_BGOW01000036.1"/>
</dbReference>
<accession>A0A401K030</accession>
<dbReference type="Pfam" id="PF00437">
    <property type="entry name" value="T2SSE"/>
    <property type="match status" value="1"/>
</dbReference>
<proteinExistence type="inferred from homology"/>
<dbReference type="InterPro" id="IPR027417">
    <property type="entry name" value="P-loop_NTPase"/>
</dbReference>
<reference evidence="5 6" key="1">
    <citation type="journal article" date="2019" name="Front. Microbiol.">
        <title>Genomes of Neutrophilic Sulfur-Oxidizing Chemolithoautotrophs Representing 9 Proteobacterial Species From 8 Genera.</title>
        <authorList>
            <person name="Watanabe T."/>
            <person name="Kojima H."/>
            <person name="Umezawa K."/>
            <person name="Hori C."/>
            <person name="Takasuka T.E."/>
            <person name="Kato Y."/>
            <person name="Fukui M."/>
        </authorList>
    </citation>
    <scope>NUCLEOTIDE SEQUENCE [LARGE SCALE GENOMIC DNA]</scope>
    <source>
        <strain evidence="5 6">TTN</strain>
    </source>
</reference>
<dbReference type="SUPFAM" id="SSF52540">
    <property type="entry name" value="P-loop containing nucleoside triphosphate hydrolases"/>
    <property type="match status" value="1"/>
</dbReference>
<dbReference type="SUPFAM" id="SSF160246">
    <property type="entry name" value="EspE N-terminal domain-like"/>
    <property type="match status" value="1"/>
</dbReference>
<keyword evidence="3" id="KW-0067">ATP-binding</keyword>
<keyword evidence="6" id="KW-1185">Reference proteome</keyword>
<dbReference type="CDD" id="cd01129">
    <property type="entry name" value="PulE-GspE-like"/>
    <property type="match status" value="1"/>
</dbReference>